<evidence type="ECO:0000313" key="3">
    <source>
        <dbReference type="Proteomes" id="UP000634136"/>
    </source>
</evidence>
<dbReference type="PANTHER" id="PTHR35758:SF1">
    <property type="entry name" value="SERINE RICH PROTEIN"/>
    <property type="match status" value="1"/>
</dbReference>
<dbReference type="Gene3D" id="3.40.50.300">
    <property type="entry name" value="P-loop containing nucleotide triphosphate hydrolases"/>
    <property type="match status" value="1"/>
</dbReference>
<evidence type="ECO:0000313" key="2">
    <source>
        <dbReference type="EMBL" id="KAF7843598.1"/>
    </source>
</evidence>
<keyword evidence="1" id="KW-0812">Transmembrane</keyword>
<proteinExistence type="predicted"/>
<evidence type="ECO:0000256" key="1">
    <source>
        <dbReference type="SAM" id="Phobius"/>
    </source>
</evidence>
<dbReference type="InterPro" id="IPR027417">
    <property type="entry name" value="P-loop_NTPase"/>
</dbReference>
<protein>
    <submittedName>
        <fullName evidence="2">TMV resistance protein N-like</fullName>
    </submittedName>
</protein>
<feature type="transmembrane region" description="Helical" evidence="1">
    <location>
        <begin position="12"/>
        <end position="31"/>
    </location>
</feature>
<keyword evidence="1" id="KW-1133">Transmembrane helix</keyword>
<dbReference type="PANTHER" id="PTHR35758">
    <property type="entry name" value="TRANSMEMBRANE PROTEIN"/>
    <property type="match status" value="1"/>
</dbReference>
<dbReference type="Proteomes" id="UP000634136">
    <property type="component" value="Unassembled WGS sequence"/>
</dbReference>
<comment type="caution">
    <text evidence="2">The sequence shown here is derived from an EMBL/GenBank/DDBJ whole genome shotgun (WGS) entry which is preliminary data.</text>
</comment>
<dbReference type="EMBL" id="JAAIUW010000001">
    <property type="protein sequence ID" value="KAF7843598.1"/>
    <property type="molecule type" value="Genomic_DNA"/>
</dbReference>
<reference evidence="2" key="1">
    <citation type="submission" date="2020-09" db="EMBL/GenBank/DDBJ databases">
        <title>Genome-Enabled Discovery of Anthraquinone Biosynthesis in Senna tora.</title>
        <authorList>
            <person name="Kang S.-H."/>
            <person name="Pandey R.P."/>
            <person name="Lee C.-M."/>
            <person name="Sim J.-S."/>
            <person name="Jeong J.-T."/>
            <person name="Choi B.-S."/>
            <person name="Jung M."/>
            <person name="Ginzburg D."/>
            <person name="Zhao K."/>
            <person name="Won S.Y."/>
            <person name="Oh T.-J."/>
            <person name="Yu Y."/>
            <person name="Kim N.-H."/>
            <person name="Lee O.R."/>
            <person name="Lee T.-H."/>
            <person name="Bashyal P."/>
            <person name="Kim T.-S."/>
            <person name="Lee W.-H."/>
            <person name="Kawkins C."/>
            <person name="Kim C.-K."/>
            <person name="Kim J.S."/>
            <person name="Ahn B.O."/>
            <person name="Rhee S.Y."/>
            <person name="Sohng J.K."/>
        </authorList>
    </citation>
    <scope>NUCLEOTIDE SEQUENCE</scope>
    <source>
        <tissue evidence="2">Leaf</tissue>
    </source>
</reference>
<keyword evidence="1" id="KW-0472">Membrane</keyword>
<keyword evidence="3" id="KW-1185">Reference proteome</keyword>
<name>A0A834XI06_9FABA</name>
<organism evidence="2 3">
    <name type="scientific">Senna tora</name>
    <dbReference type="NCBI Taxonomy" id="362788"/>
    <lineage>
        <taxon>Eukaryota</taxon>
        <taxon>Viridiplantae</taxon>
        <taxon>Streptophyta</taxon>
        <taxon>Embryophyta</taxon>
        <taxon>Tracheophyta</taxon>
        <taxon>Spermatophyta</taxon>
        <taxon>Magnoliopsida</taxon>
        <taxon>eudicotyledons</taxon>
        <taxon>Gunneridae</taxon>
        <taxon>Pentapetalae</taxon>
        <taxon>rosids</taxon>
        <taxon>fabids</taxon>
        <taxon>Fabales</taxon>
        <taxon>Fabaceae</taxon>
        <taxon>Caesalpinioideae</taxon>
        <taxon>Cassia clade</taxon>
        <taxon>Senna</taxon>
    </lineage>
</organism>
<accession>A0A834XI06</accession>
<dbReference type="OrthoDB" id="1627220at2759"/>
<gene>
    <name evidence="2" type="ORF">G2W53_000503</name>
</gene>
<sequence length="224" mass="25550">MAYSSQSSSQRSMAAIIMAIVSAIILSPLYVEPRKYNRRYYNHYNNHYYYYYESKYWSSGFVLPMVLIGLIIAIRTSSSSRSMLLPSEPSWVLRIGSSSWGLEAEVIDEIVQDIINKFGHKFSVFADDLIGMAPRAEAVENLLDLDSEDVVCVVGIHGMGEIGKTTLAAVEYDKISHRFTPIDLEQIFDIRFQEMLKIRVLPYKIGEKVSYRNDPREALRSVGK</sequence>
<dbReference type="AlphaFoldDB" id="A0A834XI06"/>
<feature type="transmembrane region" description="Helical" evidence="1">
    <location>
        <begin position="56"/>
        <end position="74"/>
    </location>
</feature>
<dbReference type="SUPFAM" id="SSF52540">
    <property type="entry name" value="P-loop containing nucleoside triphosphate hydrolases"/>
    <property type="match status" value="1"/>
</dbReference>